<dbReference type="KEGG" id="nmes:H9L09_20820"/>
<dbReference type="RefSeq" id="WP_187578678.1">
    <property type="nucleotide sequence ID" value="NZ_CP060713.1"/>
</dbReference>
<feature type="transmembrane region" description="Helical" evidence="1">
    <location>
        <begin position="12"/>
        <end position="32"/>
    </location>
</feature>
<dbReference type="PANTHER" id="PTHR32251">
    <property type="entry name" value="3-OXO-5-ALPHA-STEROID 4-DEHYDROGENASE"/>
    <property type="match status" value="1"/>
</dbReference>
<dbReference type="Gene3D" id="1.20.120.1630">
    <property type="match status" value="1"/>
</dbReference>
<evidence type="ECO:0000256" key="1">
    <source>
        <dbReference type="SAM" id="Phobius"/>
    </source>
</evidence>
<organism evidence="2 3">
    <name type="scientific">Nocardioides mesophilus</name>
    <dbReference type="NCBI Taxonomy" id="433659"/>
    <lineage>
        <taxon>Bacteria</taxon>
        <taxon>Bacillati</taxon>
        <taxon>Actinomycetota</taxon>
        <taxon>Actinomycetes</taxon>
        <taxon>Propionibacteriales</taxon>
        <taxon>Nocardioidaceae</taxon>
        <taxon>Nocardioides</taxon>
    </lineage>
</organism>
<gene>
    <name evidence="2" type="ORF">H9L09_20820</name>
</gene>
<dbReference type="EMBL" id="CP060713">
    <property type="protein sequence ID" value="QNN52836.1"/>
    <property type="molecule type" value="Genomic_DNA"/>
</dbReference>
<reference evidence="2 3" key="1">
    <citation type="submission" date="2020-08" db="EMBL/GenBank/DDBJ databases">
        <title>Genome sequence of Nocardioides mesophilus KACC 16243T.</title>
        <authorList>
            <person name="Hyun D.-W."/>
            <person name="Bae J.-W."/>
        </authorList>
    </citation>
    <scope>NUCLEOTIDE SEQUENCE [LARGE SCALE GENOMIC DNA]</scope>
    <source>
        <strain evidence="2 3">KACC 16243</strain>
    </source>
</reference>
<keyword evidence="1" id="KW-0812">Transmembrane</keyword>
<feature type="transmembrane region" description="Helical" evidence="1">
    <location>
        <begin position="113"/>
        <end position="133"/>
    </location>
</feature>
<accession>A0A7G9RB61</accession>
<evidence type="ECO:0000313" key="2">
    <source>
        <dbReference type="EMBL" id="QNN52836.1"/>
    </source>
</evidence>
<keyword evidence="3" id="KW-1185">Reference proteome</keyword>
<dbReference type="PANTHER" id="PTHR32251:SF17">
    <property type="entry name" value="STEROID 5-ALPHA REDUCTASE C-TERMINAL DOMAIN-CONTAINING PROTEIN"/>
    <property type="match status" value="1"/>
</dbReference>
<protein>
    <submittedName>
        <fullName evidence="2">DUF1295 domain-containing protein</fullName>
    </submittedName>
</protein>
<keyword evidence="1" id="KW-1133">Transmembrane helix</keyword>
<feature type="transmembrane region" description="Helical" evidence="1">
    <location>
        <begin position="66"/>
        <end position="84"/>
    </location>
</feature>
<sequence length="274" mass="30303">MADYDWAALARSLPFTALAVVVVLGTTFLVALRVGKQAVVDVAWGLGFVAIALVSFLASAGEGDDVRRWLLLVLTAVWGCRLAWHIWRRSRGKGEDPRYAELMAKAPGNPQLYALRTVYLTQGAIMWFVSLPVQVGSFETSGTSWLVWVGVAVWAVGLFFEAGGDYQLDRFRNDPASKGQVLDTGLWRYTRHPNYFGDACVWWGLSLIAFSAWPGILTLLSPVLMTWLLAKGTGKPLLEKDMASRRPGYVDYVNRTSGFFPLPPKSRTPGEDRG</sequence>
<dbReference type="Proteomes" id="UP000515947">
    <property type="component" value="Chromosome"/>
</dbReference>
<dbReference type="GO" id="GO:0016020">
    <property type="term" value="C:membrane"/>
    <property type="evidence" value="ECO:0007669"/>
    <property type="project" value="TreeGrafter"/>
</dbReference>
<keyword evidence="1" id="KW-0472">Membrane</keyword>
<proteinExistence type="predicted"/>
<dbReference type="PROSITE" id="PS50244">
    <property type="entry name" value="S5A_REDUCTASE"/>
    <property type="match status" value="1"/>
</dbReference>
<dbReference type="AlphaFoldDB" id="A0A7G9RB61"/>
<name>A0A7G9RB61_9ACTN</name>
<feature type="transmembrane region" description="Helical" evidence="1">
    <location>
        <begin position="201"/>
        <end position="230"/>
    </location>
</feature>
<dbReference type="InterPro" id="IPR010721">
    <property type="entry name" value="UstE-like"/>
</dbReference>
<feature type="transmembrane region" description="Helical" evidence="1">
    <location>
        <begin position="145"/>
        <end position="163"/>
    </location>
</feature>
<evidence type="ECO:0000313" key="3">
    <source>
        <dbReference type="Proteomes" id="UP000515947"/>
    </source>
</evidence>
<dbReference type="Pfam" id="PF06966">
    <property type="entry name" value="DUF1295"/>
    <property type="match status" value="1"/>
</dbReference>
<feature type="transmembrane region" description="Helical" evidence="1">
    <location>
        <begin position="39"/>
        <end position="60"/>
    </location>
</feature>